<gene>
    <name evidence="2" type="ordered locus">Snas_0451</name>
</gene>
<feature type="transmembrane region" description="Helical" evidence="1">
    <location>
        <begin position="131"/>
        <end position="152"/>
    </location>
</feature>
<evidence type="ECO:0000313" key="2">
    <source>
        <dbReference type="EMBL" id="ADD40166.1"/>
    </source>
</evidence>
<dbReference type="AlphaFoldDB" id="D3Q4K6"/>
<dbReference type="PANTHER" id="PTHR37305">
    <property type="entry name" value="INTEGRAL MEMBRANE PROTEIN-RELATED"/>
    <property type="match status" value="1"/>
</dbReference>
<keyword evidence="3" id="KW-1185">Reference proteome</keyword>
<dbReference type="Pfam" id="PF12679">
    <property type="entry name" value="ABC2_membrane_2"/>
    <property type="match status" value="1"/>
</dbReference>
<reference evidence="2 3" key="1">
    <citation type="journal article" date="2009" name="Stand. Genomic Sci.">
        <title>Complete genome sequence of Stackebrandtia nassauensis type strain (LLR-40K-21).</title>
        <authorList>
            <person name="Munk C."/>
            <person name="Lapidus A."/>
            <person name="Copeland A."/>
            <person name="Jando M."/>
            <person name="Mayilraj S."/>
            <person name="Glavina Del Rio T."/>
            <person name="Nolan M."/>
            <person name="Chen F."/>
            <person name="Lucas S."/>
            <person name="Tice H."/>
            <person name="Cheng J.F."/>
            <person name="Han C."/>
            <person name="Detter J.C."/>
            <person name="Bruce D."/>
            <person name="Goodwin L."/>
            <person name="Chain P."/>
            <person name="Pitluck S."/>
            <person name="Goker M."/>
            <person name="Ovchinikova G."/>
            <person name="Pati A."/>
            <person name="Ivanova N."/>
            <person name="Mavromatis K."/>
            <person name="Chen A."/>
            <person name="Palaniappan K."/>
            <person name="Land M."/>
            <person name="Hauser L."/>
            <person name="Chang Y.J."/>
            <person name="Jeffries C.D."/>
            <person name="Bristow J."/>
            <person name="Eisen J.A."/>
            <person name="Markowitz V."/>
            <person name="Hugenholtz P."/>
            <person name="Kyrpides N.C."/>
            <person name="Klenk H.P."/>
        </authorList>
    </citation>
    <scope>NUCLEOTIDE SEQUENCE [LARGE SCALE GENOMIC DNA]</scope>
    <source>
        <strain evidence="3">DSM 44728 / CIP 108903 / NRRL B-16338 / NBRC 102104 / LLR-40K-21</strain>
    </source>
</reference>
<proteinExistence type="predicted"/>
<dbReference type="PANTHER" id="PTHR37305:SF1">
    <property type="entry name" value="MEMBRANE PROTEIN"/>
    <property type="match status" value="1"/>
</dbReference>
<dbReference type="GO" id="GO:0005886">
    <property type="term" value="C:plasma membrane"/>
    <property type="evidence" value="ECO:0007669"/>
    <property type="project" value="UniProtKB-SubCell"/>
</dbReference>
<dbReference type="STRING" id="446470.Snas_0451"/>
<accession>D3Q4K6</accession>
<evidence type="ECO:0000256" key="1">
    <source>
        <dbReference type="SAM" id="Phobius"/>
    </source>
</evidence>
<dbReference type="HOGENOM" id="CLU_099045_0_0_11"/>
<dbReference type="Proteomes" id="UP000000844">
    <property type="component" value="Chromosome"/>
</dbReference>
<name>D3Q4K6_STANL</name>
<keyword evidence="1" id="KW-0472">Membrane</keyword>
<sequence length="239" mass="24763">MNSTIARLTFSSLLRRWRGLLLALLPIVLLLLSAAVRGMVPTEAARNAADPLLGNLNMATFVPLIALIVGTGAISTEIDDGSIVYMLTKPLSRWKIALTKYAVAVATALAFAAVPTFLAGLILAGVSDGVAIGYGLAAAIASIIYCALFIMIGVLSRQAVIIGLIYVVLWDSLVAGLVDGAKNLSVQYWAEAIASTVAPNAITAQINVVAAAVLAVVATGAALWYGGRRLRSLTLAGES</sequence>
<dbReference type="EMBL" id="CP001778">
    <property type="protein sequence ID" value="ADD40166.1"/>
    <property type="molecule type" value="Genomic_DNA"/>
</dbReference>
<dbReference type="OrthoDB" id="5146799at2"/>
<dbReference type="eggNOG" id="COG1277">
    <property type="taxonomic scope" value="Bacteria"/>
</dbReference>
<feature type="transmembrane region" description="Helical" evidence="1">
    <location>
        <begin position="98"/>
        <end position="125"/>
    </location>
</feature>
<feature type="transmembrane region" description="Helical" evidence="1">
    <location>
        <begin position="159"/>
        <end position="178"/>
    </location>
</feature>
<dbReference type="RefSeq" id="WP_013015737.1">
    <property type="nucleotide sequence ID" value="NC_013947.1"/>
</dbReference>
<feature type="transmembrane region" description="Helical" evidence="1">
    <location>
        <begin position="204"/>
        <end position="225"/>
    </location>
</feature>
<organism evidence="2 3">
    <name type="scientific">Stackebrandtia nassauensis (strain DSM 44728 / CIP 108903 / NRRL B-16338 / NBRC 102104 / LLR-40K-21)</name>
    <dbReference type="NCBI Taxonomy" id="446470"/>
    <lineage>
        <taxon>Bacteria</taxon>
        <taxon>Bacillati</taxon>
        <taxon>Actinomycetota</taxon>
        <taxon>Actinomycetes</taxon>
        <taxon>Glycomycetales</taxon>
        <taxon>Glycomycetaceae</taxon>
        <taxon>Stackebrandtia</taxon>
    </lineage>
</organism>
<dbReference type="KEGG" id="sna:Snas_0451"/>
<evidence type="ECO:0000313" key="3">
    <source>
        <dbReference type="Proteomes" id="UP000000844"/>
    </source>
</evidence>
<keyword evidence="1" id="KW-1133">Transmembrane helix</keyword>
<protein>
    <submittedName>
        <fullName evidence="2">Uncharacterized protein</fullName>
    </submittedName>
</protein>
<dbReference type="GO" id="GO:0140359">
    <property type="term" value="F:ABC-type transporter activity"/>
    <property type="evidence" value="ECO:0007669"/>
    <property type="project" value="InterPro"/>
</dbReference>
<keyword evidence="1" id="KW-0812">Transmembrane</keyword>
<feature type="transmembrane region" description="Helical" evidence="1">
    <location>
        <begin position="60"/>
        <end position="78"/>
    </location>
</feature>